<feature type="domain" description="N-acetyltransferase" evidence="3">
    <location>
        <begin position="1"/>
        <end position="159"/>
    </location>
</feature>
<dbReference type="AlphaFoldDB" id="A0A1I5G1N6"/>
<dbReference type="PANTHER" id="PTHR43072">
    <property type="entry name" value="N-ACETYLTRANSFERASE"/>
    <property type="match status" value="1"/>
</dbReference>
<dbReference type="SUPFAM" id="SSF55729">
    <property type="entry name" value="Acyl-CoA N-acyltransferases (Nat)"/>
    <property type="match status" value="1"/>
</dbReference>
<keyword evidence="5" id="KW-1185">Reference proteome</keyword>
<sequence>MIIRPAGPGDIAAILAIWNPLIRETTVTFTTLEKTPQALAEDIAARGAAFLVMEEADAVLGFATYGAFRSGPGYARTAEHTVILAPAAQGRGVGRALMARLEDVAHAQGIHALVAGVSGENADAIAFHTAIGFQHVAHMPEVGRKFGRWIDLVLLQKLL</sequence>
<organism evidence="4 5">
    <name type="scientific">Roseovarius lutimaris</name>
    <dbReference type="NCBI Taxonomy" id="1005928"/>
    <lineage>
        <taxon>Bacteria</taxon>
        <taxon>Pseudomonadati</taxon>
        <taxon>Pseudomonadota</taxon>
        <taxon>Alphaproteobacteria</taxon>
        <taxon>Rhodobacterales</taxon>
        <taxon>Roseobacteraceae</taxon>
        <taxon>Roseovarius</taxon>
    </lineage>
</organism>
<protein>
    <submittedName>
        <fullName evidence="4">Phosphinothricin acetyltransferase</fullName>
    </submittedName>
</protein>
<keyword evidence="2" id="KW-0012">Acyltransferase</keyword>
<reference evidence="5" key="1">
    <citation type="submission" date="2016-10" db="EMBL/GenBank/DDBJ databases">
        <authorList>
            <person name="Varghese N."/>
            <person name="Submissions S."/>
        </authorList>
    </citation>
    <scope>NUCLEOTIDE SEQUENCE [LARGE SCALE GENOMIC DNA]</scope>
    <source>
        <strain evidence="5">DSM 28463</strain>
    </source>
</reference>
<dbReference type="InterPro" id="IPR016181">
    <property type="entry name" value="Acyl_CoA_acyltransferase"/>
</dbReference>
<dbReference type="STRING" id="1005928.SAMN04487859_12418"/>
<dbReference type="RefSeq" id="WP_092841749.1">
    <property type="nucleotide sequence ID" value="NZ_FOVP01000024.1"/>
</dbReference>
<dbReference type="InterPro" id="IPR000182">
    <property type="entry name" value="GNAT_dom"/>
</dbReference>
<dbReference type="OrthoDB" id="5459937at2"/>
<dbReference type="CDD" id="cd04301">
    <property type="entry name" value="NAT_SF"/>
    <property type="match status" value="1"/>
</dbReference>
<evidence type="ECO:0000259" key="3">
    <source>
        <dbReference type="PROSITE" id="PS51186"/>
    </source>
</evidence>
<dbReference type="Proteomes" id="UP000198599">
    <property type="component" value="Unassembled WGS sequence"/>
</dbReference>
<keyword evidence="1 4" id="KW-0808">Transferase</keyword>
<dbReference type="Pfam" id="PF13420">
    <property type="entry name" value="Acetyltransf_4"/>
    <property type="match status" value="1"/>
</dbReference>
<evidence type="ECO:0000313" key="4">
    <source>
        <dbReference type="EMBL" id="SFO29898.1"/>
    </source>
</evidence>
<dbReference type="PROSITE" id="PS51186">
    <property type="entry name" value="GNAT"/>
    <property type="match status" value="1"/>
</dbReference>
<gene>
    <name evidence="4" type="ORF">SAMN04487859_12418</name>
</gene>
<evidence type="ECO:0000256" key="1">
    <source>
        <dbReference type="ARBA" id="ARBA00022679"/>
    </source>
</evidence>
<name>A0A1I5G1N6_9RHOB</name>
<dbReference type="Gene3D" id="3.40.630.30">
    <property type="match status" value="1"/>
</dbReference>
<dbReference type="PANTHER" id="PTHR43072:SF23">
    <property type="entry name" value="UPF0039 PROTEIN C11D3.02C"/>
    <property type="match status" value="1"/>
</dbReference>
<dbReference type="GO" id="GO:0016747">
    <property type="term" value="F:acyltransferase activity, transferring groups other than amino-acyl groups"/>
    <property type="evidence" value="ECO:0007669"/>
    <property type="project" value="InterPro"/>
</dbReference>
<proteinExistence type="predicted"/>
<evidence type="ECO:0000256" key="2">
    <source>
        <dbReference type="ARBA" id="ARBA00023315"/>
    </source>
</evidence>
<dbReference type="EMBL" id="FOVP01000024">
    <property type="protein sequence ID" value="SFO29898.1"/>
    <property type="molecule type" value="Genomic_DNA"/>
</dbReference>
<accession>A0A1I5G1N6</accession>
<evidence type="ECO:0000313" key="5">
    <source>
        <dbReference type="Proteomes" id="UP000198599"/>
    </source>
</evidence>